<proteinExistence type="predicted"/>
<evidence type="ECO:0000256" key="1">
    <source>
        <dbReference type="SAM" id="Phobius"/>
    </source>
</evidence>
<name>A0A0A9CXH0_ARUDO</name>
<protein>
    <submittedName>
        <fullName evidence="2">Uncharacterized protein</fullName>
    </submittedName>
</protein>
<reference evidence="2" key="2">
    <citation type="journal article" date="2015" name="Data Brief">
        <title>Shoot transcriptome of the giant reed, Arundo donax.</title>
        <authorList>
            <person name="Barrero R.A."/>
            <person name="Guerrero F.D."/>
            <person name="Moolhuijzen P."/>
            <person name="Goolsby J.A."/>
            <person name="Tidwell J."/>
            <person name="Bellgard S.E."/>
            <person name="Bellgard M.I."/>
        </authorList>
    </citation>
    <scope>NUCLEOTIDE SEQUENCE</scope>
    <source>
        <tissue evidence="2">Shoot tissue taken approximately 20 cm above the soil surface</tissue>
    </source>
</reference>
<dbReference type="EMBL" id="GBRH01217579">
    <property type="protein sequence ID" value="JAD80316.1"/>
    <property type="molecule type" value="Transcribed_RNA"/>
</dbReference>
<feature type="transmembrane region" description="Helical" evidence="1">
    <location>
        <begin position="23"/>
        <end position="46"/>
    </location>
</feature>
<dbReference type="AlphaFoldDB" id="A0A0A9CXH0"/>
<reference evidence="2" key="1">
    <citation type="submission" date="2014-09" db="EMBL/GenBank/DDBJ databases">
        <authorList>
            <person name="Magalhaes I.L.F."/>
            <person name="Oliveira U."/>
            <person name="Santos F.R."/>
            <person name="Vidigal T.H.D.A."/>
            <person name="Brescovit A.D."/>
            <person name="Santos A.J."/>
        </authorList>
    </citation>
    <scope>NUCLEOTIDE SEQUENCE</scope>
    <source>
        <tissue evidence="2">Shoot tissue taken approximately 20 cm above the soil surface</tissue>
    </source>
</reference>
<keyword evidence="1" id="KW-0472">Membrane</keyword>
<evidence type="ECO:0000313" key="2">
    <source>
        <dbReference type="EMBL" id="JAD80316.1"/>
    </source>
</evidence>
<keyword evidence="1" id="KW-0812">Transmembrane</keyword>
<accession>A0A0A9CXH0</accession>
<keyword evidence="1" id="KW-1133">Transmembrane helix</keyword>
<sequence>MKSFVHIASNTPPNMRSVENDGLILFFSWKFLLYIFILEVLSLIAYSPSVDQTNSSAVPKDLFLHANAVYIMYSPSPHTTTNLPFGLCLKLCG</sequence>
<organism evidence="2">
    <name type="scientific">Arundo donax</name>
    <name type="common">Giant reed</name>
    <name type="synonym">Donax arundinaceus</name>
    <dbReference type="NCBI Taxonomy" id="35708"/>
    <lineage>
        <taxon>Eukaryota</taxon>
        <taxon>Viridiplantae</taxon>
        <taxon>Streptophyta</taxon>
        <taxon>Embryophyta</taxon>
        <taxon>Tracheophyta</taxon>
        <taxon>Spermatophyta</taxon>
        <taxon>Magnoliopsida</taxon>
        <taxon>Liliopsida</taxon>
        <taxon>Poales</taxon>
        <taxon>Poaceae</taxon>
        <taxon>PACMAD clade</taxon>
        <taxon>Arundinoideae</taxon>
        <taxon>Arundineae</taxon>
        <taxon>Arundo</taxon>
    </lineage>
</organism>